<organism evidence="1 2">
    <name type="scientific">Acaulospora colombiana</name>
    <dbReference type="NCBI Taxonomy" id="27376"/>
    <lineage>
        <taxon>Eukaryota</taxon>
        <taxon>Fungi</taxon>
        <taxon>Fungi incertae sedis</taxon>
        <taxon>Mucoromycota</taxon>
        <taxon>Glomeromycotina</taxon>
        <taxon>Glomeromycetes</taxon>
        <taxon>Diversisporales</taxon>
        <taxon>Acaulosporaceae</taxon>
        <taxon>Acaulospora</taxon>
    </lineage>
</organism>
<evidence type="ECO:0000313" key="2">
    <source>
        <dbReference type="Proteomes" id="UP000789525"/>
    </source>
</evidence>
<reference evidence="1" key="1">
    <citation type="submission" date="2021-06" db="EMBL/GenBank/DDBJ databases">
        <authorList>
            <person name="Kallberg Y."/>
            <person name="Tangrot J."/>
            <person name="Rosling A."/>
        </authorList>
    </citation>
    <scope>NUCLEOTIDE SEQUENCE</scope>
    <source>
        <strain evidence="1">CL356</strain>
    </source>
</reference>
<evidence type="ECO:0000313" key="1">
    <source>
        <dbReference type="EMBL" id="CAG8570855.1"/>
    </source>
</evidence>
<name>A0ACA9M6X0_9GLOM</name>
<keyword evidence="2" id="KW-1185">Reference proteome</keyword>
<dbReference type="Proteomes" id="UP000789525">
    <property type="component" value="Unassembled WGS sequence"/>
</dbReference>
<dbReference type="EMBL" id="CAJVPT010010480">
    <property type="protein sequence ID" value="CAG8570855.1"/>
    <property type="molecule type" value="Genomic_DNA"/>
</dbReference>
<comment type="caution">
    <text evidence="1">The sequence shown here is derived from an EMBL/GenBank/DDBJ whole genome shotgun (WGS) entry which is preliminary data.</text>
</comment>
<sequence>MNFEIYQPNLPSTIVFNNEDSIPYNVDGVRNHNLYLLNNRGTGESTDSLLDETLKLGVALECRHNFIHSGDYSEELLSNQGFFRQKYHRPSSAKQLHHSVVYQRLDINESLDKDQASGWAYEIAQEVKQRLADRDPKKYRYLVNVTIMENKLTENMINSSQNKRNQILLRVEMFQYLTG</sequence>
<protein>
    <submittedName>
        <fullName evidence="1">1220_t:CDS:1</fullName>
    </submittedName>
</protein>
<proteinExistence type="predicted"/>
<accession>A0ACA9M6X0</accession>
<gene>
    <name evidence="1" type="ORF">ACOLOM_LOCUS5599</name>
</gene>